<feature type="transmembrane region" description="Helical" evidence="2">
    <location>
        <begin position="44"/>
        <end position="69"/>
    </location>
</feature>
<dbReference type="Proteomes" id="UP001565368">
    <property type="component" value="Unassembled WGS sequence"/>
</dbReference>
<dbReference type="GeneID" id="95989414"/>
<proteinExistence type="predicted"/>
<dbReference type="RefSeq" id="XP_069206609.1">
    <property type="nucleotide sequence ID" value="XM_069356768.1"/>
</dbReference>
<evidence type="ECO:0000313" key="3">
    <source>
        <dbReference type="EMBL" id="KAL1406665.1"/>
    </source>
</evidence>
<keyword evidence="2" id="KW-0812">Transmembrane</keyword>
<feature type="region of interest" description="Disordered" evidence="1">
    <location>
        <begin position="180"/>
        <end position="201"/>
    </location>
</feature>
<comment type="caution">
    <text evidence="3">The sequence shown here is derived from an EMBL/GenBank/DDBJ whole genome shotgun (WGS) entry which is preliminary data.</text>
</comment>
<feature type="transmembrane region" description="Helical" evidence="2">
    <location>
        <begin position="81"/>
        <end position="99"/>
    </location>
</feature>
<organism evidence="3 4">
    <name type="scientific">Vanrija albida</name>
    <dbReference type="NCBI Taxonomy" id="181172"/>
    <lineage>
        <taxon>Eukaryota</taxon>
        <taxon>Fungi</taxon>
        <taxon>Dikarya</taxon>
        <taxon>Basidiomycota</taxon>
        <taxon>Agaricomycotina</taxon>
        <taxon>Tremellomycetes</taxon>
        <taxon>Trichosporonales</taxon>
        <taxon>Trichosporonaceae</taxon>
        <taxon>Vanrija</taxon>
    </lineage>
</organism>
<gene>
    <name evidence="3" type="ORF">Q8F55_008371</name>
</gene>
<evidence type="ECO:0000256" key="2">
    <source>
        <dbReference type="SAM" id="Phobius"/>
    </source>
</evidence>
<feature type="transmembrane region" description="Helical" evidence="2">
    <location>
        <begin position="105"/>
        <end position="123"/>
    </location>
</feature>
<feature type="transmembrane region" description="Helical" evidence="2">
    <location>
        <begin position="12"/>
        <end position="38"/>
    </location>
</feature>
<sequence length="201" mass="21355">MAEYNVNPARKITITTILAFLALVGVVLDGFAIAVSAYASTQAIYGIGLMLDLYMLGIGVVASWSTIAYSLRARYPLKGRVYGVLKWAALCGAMIRLVLANTSTALLLTVASILGIIFGLAYCPNFEATAGLTTHMGPMGAGGYAAAAPKPYDPHSYAVVGAQQPQQIQYAAPVQGYAPPVQGYAPQPPQQQQQYYQPYGR</sequence>
<keyword evidence="4" id="KW-1185">Reference proteome</keyword>
<keyword evidence="2" id="KW-0472">Membrane</keyword>
<protein>
    <recommendedName>
        <fullName evidence="5">MARVEL domain-containing protein</fullName>
    </recommendedName>
</protein>
<name>A0ABR3PW15_9TREE</name>
<reference evidence="3 4" key="1">
    <citation type="submission" date="2023-08" db="EMBL/GenBank/DDBJ databases">
        <title>Annotated Genome Sequence of Vanrija albida AlHP1.</title>
        <authorList>
            <person name="Herzog R."/>
        </authorList>
    </citation>
    <scope>NUCLEOTIDE SEQUENCE [LARGE SCALE GENOMIC DNA]</scope>
    <source>
        <strain evidence="3 4">AlHP1</strain>
    </source>
</reference>
<dbReference type="EMBL" id="JBBXJM010000006">
    <property type="protein sequence ID" value="KAL1406665.1"/>
    <property type="molecule type" value="Genomic_DNA"/>
</dbReference>
<evidence type="ECO:0000313" key="4">
    <source>
        <dbReference type="Proteomes" id="UP001565368"/>
    </source>
</evidence>
<evidence type="ECO:0000256" key="1">
    <source>
        <dbReference type="SAM" id="MobiDB-lite"/>
    </source>
</evidence>
<keyword evidence="2" id="KW-1133">Transmembrane helix</keyword>
<accession>A0ABR3PW15</accession>
<evidence type="ECO:0008006" key="5">
    <source>
        <dbReference type="Google" id="ProtNLM"/>
    </source>
</evidence>